<evidence type="ECO:0000256" key="2">
    <source>
        <dbReference type="ARBA" id="ARBA00022448"/>
    </source>
</evidence>
<dbReference type="PROSITE" id="PS00218">
    <property type="entry name" value="AMINO_ACID_PERMEASE_1"/>
    <property type="match status" value="1"/>
</dbReference>
<evidence type="ECO:0000256" key="6">
    <source>
        <dbReference type="SAM" id="MobiDB-lite"/>
    </source>
</evidence>
<sequence length="516" mass="55776">MMDSNLTTAFQTPPNQDHKGSGDKKIADKGISTVNSSSMATIQDDDERLLARIGYKQEMRREFSKWSTISYAISILGVLGSVPATFGQPLSAGGPATAVWCWLIGSVMAMCIGSSVAELVSAYPTAGGMYFVTKHVVPKDQVPIFAWIQVSQMLLAAASMNSNLDDEGNYAFKPTALQTVLLSIALLCIMGIICSLTTKSLHRIILWFAPINILASIGICIALLVLTPNKQSAHWVLTNVTDGSGWHSKAFSFLLGFIAVAWTMTDYDGTTHMSEETHDAAVRGPVAIQTAVVVSGAFGWMLTVTMCFCITDLEAVLKSPTGLPAAQIFLDAGGKTGGTIMWSFAILVQFFTGCSAMLADTRMAYAFARDDALPFSKVLAKVNPYTLTPVNAVWFVVFFSVCLNCIAIGSTETASSIFSITAPCLDLSYIGVILAHRLYKNKVKFIEGPFTLGSWGATINWISISWVLFISIVLFFPPIQPVTPQNIRYTGPRTKELLEEVPSEDFDTGPYGSFGA</sequence>
<feature type="transmembrane region" description="Helical" evidence="7">
    <location>
        <begin position="66"/>
        <end position="85"/>
    </location>
</feature>
<dbReference type="Pfam" id="PF13520">
    <property type="entry name" value="AA_permease_2"/>
    <property type="match status" value="1"/>
</dbReference>
<keyword evidence="5 7" id="KW-0472">Membrane</keyword>
<feature type="transmembrane region" description="Helical" evidence="7">
    <location>
        <begin position="340"/>
        <end position="359"/>
    </location>
</feature>
<evidence type="ECO:0000256" key="3">
    <source>
        <dbReference type="ARBA" id="ARBA00022692"/>
    </source>
</evidence>
<feature type="transmembrane region" description="Helical" evidence="7">
    <location>
        <begin position="176"/>
        <end position="197"/>
    </location>
</feature>
<dbReference type="PIRSF" id="PIRSF006060">
    <property type="entry name" value="AA_transporter"/>
    <property type="match status" value="1"/>
</dbReference>
<keyword evidence="9" id="KW-1185">Reference proteome</keyword>
<keyword evidence="4 7" id="KW-1133">Transmembrane helix</keyword>
<feature type="region of interest" description="Disordered" evidence="6">
    <location>
        <begin position="1"/>
        <end position="27"/>
    </location>
</feature>
<dbReference type="InterPro" id="IPR004840">
    <property type="entry name" value="Amino_acid_permease_CS"/>
</dbReference>
<feature type="transmembrane region" description="Helical" evidence="7">
    <location>
        <begin position="459"/>
        <end position="479"/>
    </location>
</feature>
<evidence type="ECO:0000313" key="8">
    <source>
        <dbReference type="EMBL" id="EGE01879.1"/>
    </source>
</evidence>
<dbReference type="GO" id="GO:0022857">
    <property type="term" value="F:transmembrane transporter activity"/>
    <property type="evidence" value="ECO:0007669"/>
    <property type="project" value="InterPro"/>
</dbReference>
<feature type="transmembrane region" description="Helical" evidence="7">
    <location>
        <begin position="417"/>
        <end position="439"/>
    </location>
</feature>
<dbReference type="PANTHER" id="PTHR45649">
    <property type="entry name" value="AMINO-ACID PERMEASE BAT1"/>
    <property type="match status" value="1"/>
</dbReference>
<reference evidence="9" key="1">
    <citation type="journal article" date="2012" name="MBio">
        <title>Comparative genome analysis of Trichophyton rubrum and related dermatophytes reveals candidate genes involved in infection.</title>
        <authorList>
            <person name="Martinez D.A."/>
            <person name="Oliver B.G."/>
            <person name="Graeser Y."/>
            <person name="Goldberg J.M."/>
            <person name="Li W."/>
            <person name="Martinez-Rossi N.M."/>
            <person name="Monod M."/>
            <person name="Shelest E."/>
            <person name="Barton R.C."/>
            <person name="Birch E."/>
            <person name="Brakhage A.A."/>
            <person name="Chen Z."/>
            <person name="Gurr S.J."/>
            <person name="Heiman D."/>
            <person name="Heitman J."/>
            <person name="Kosti I."/>
            <person name="Rossi A."/>
            <person name="Saif S."/>
            <person name="Samalova M."/>
            <person name="Saunders C.W."/>
            <person name="Shea T."/>
            <person name="Summerbell R.C."/>
            <person name="Xu J."/>
            <person name="Young S."/>
            <person name="Zeng Q."/>
            <person name="Birren B.W."/>
            <person name="Cuomo C.A."/>
            <person name="White T.C."/>
        </authorList>
    </citation>
    <scope>NUCLEOTIDE SEQUENCE [LARGE SCALE GENOMIC DNA]</scope>
    <source>
        <strain evidence="9">ATCC MYA-4606 / CBS 127.97</strain>
    </source>
</reference>
<feature type="transmembrane region" description="Helical" evidence="7">
    <location>
        <begin position="286"/>
        <end position="313"/>
    </location>
</feature>
<dbReference type="OrthoDB" id="10054429at2759"/>
<dbReference type="EMBL" id="DS995720">
    <property type="protein sequence ID" value="EGE01879.1"/>
    <property type="molecule type" value="Genomic_DNA"/>
</dbReference>
<evidence type="ECO:0000256" key="7">
    <source>
        <dbReference type="SAM" id="Phobius"/>
    </source>
</evidence>
<feature type="transmembrane region" description="Helical" evidence="7">
    <location>
        <begin position="392"/>
        <end position="411"/>
    </location>
</feature>
<feature type="compositionally biased region" description="Polar residues" evidence="6">
    <location>
        <begin position="1"/>
        <end position="15"/>
    </location>
</feature>
<feature type="transmembrane region" description="Helical" evidence="7">
    <location>
        <begin position="204"/>
        <end position="226"/>
    </location>
</feature>
<name>F2PJ12_TRIEC</name>
<organism evidence="8 9">
    <name type="scientific">Trichophyton equinum (strain ATCC MYA-4606 / CBS 127.97)</name>
    <name type="common">Horse ringworm fungus</name>
    <dbReference type="NCBI Taxonomy" id="559882"/>
    <lineage>
        <taxon>Eukaryota</taxon>
        <taxon>Fungi</taxon>
        <taxon>Dikarya</taxon>
        <taxon>Ascomycota</taxon>
        <taxon>Pezizomycotina</taxon>
        <taxon>Eurotiomycetes</taxon>
        <taxon>Eurotiomycetidae</taxon>
        <taxon>Onygenales</taxon>
        <taxon>Arthrodermataceae</taxon>
        <taxon>Trichophyton</taxon>
    </lineage>
</organism>
<gene>
    <name evidence="8" type="ORF">TEQG_00921</name>
</gene>
<comment type="subcellular location">
    <subcellularLocation>
        <location evidence="1">Membrane</location>
        <topology evidence="1">Multi-pass membrane protein</topology>
    </subcellularLocation>
</comment>
<dbReference type="GO" id="GO:0006865">
    <property type="term" value="P:amino acid transport"/>
    <property type="evidence" value="ECO:0007669"/>
    <property type="project" value="InterPro"/>
</dbReference>
<dbReference type="Gene3D" id="1.20.1740.10">
    <property type="entry name" value="Amino acid/polyamine transporter I"/>
    <property type="match status" value="1"/>
</dbReference>
<evidence type="ECO:0000256" key="4">
    <source>
        <dbReference type="ARBA" id="ARBA00022989"/>
    </source>
</evidence>
<accession>F2PJ12</accession>
<dbReference type="VEuPathDB" id="FungiDB:TEQG_00921"/>
<keyword evidence="2" id="KW-0813">Transport</keyword>
<dbReference type="PANTHER" id="PTHR45649:SF10">
    <property type="entry name" value="AMINO ACID TRANSPORTER (EUROFUNG)"/>
    <property type="match status" value="1"/>
</dbReference>
<proteinExistence type="predicted"/>
<protein>
    <submittedName>
        <fullName evidence="8">Amino acid permease</fullName>
    </submittedName>
</protein>
<feature type="compositionally biased region" description="Basic and acidic residues" evidence="6">
    <location>
        <begin position="16"/>
        <end position="27"/>
    </location>
</feature>
<dbReference type="AlphaFoldDB" id="F2PJ12"/>
<dbReference type="InterPro" id="IPR002293">
    <property type="entry name" value="AA/rel_permease1"/>
</dbReference>
<dbReference type="HOGENOM" id="CLU_004495_0_3_1"/>
<dbReference type="Proteomes" id="UP000009169">
    <property type="component" value="Unassembled WGS sequence"/>
</dbReference>
<feature type="transmembrane region" description="Helical" evidence="7">
    <location>
        <begin position="97"/>
        <end position="123"/>
    </location>
</feature>
<evidence type="ECO:0000313" key="9">
    <source>
        <dbReference type="Proteomes" id="UP000009169"/>
    </source>
</evidence>
<keyword evidence="3 7" id="KW-0812">Transmembrane</keyword>
<evidence type="ECO:0000256" key="5">
    <source>
        <dbReference type="ARBA" id="ARBA00023136"/>
    </source>
</evidence>
<feature type="transmembrane region" description="Helical" evidence="7">
    <location>
        <begin position="246"/>
        <end position="265"/>
    </location>
</feature>
<feature type="transmembrane region" description="Helical" evidence="7">
    <location>
        <begin position="144"/>
        <end position="164"/>
    </location>
</feature>
<dbReference type="eggNOG" id="KOG1289">
    <property type="taxonomic scope" value="Eukaryota"/>
</dbReference>
<dbReference type="GO" id="GO:0016020">
    <property type="term" value="C:membrane"/>
    <property type="evidence" value="ECO:0007669"/>
    <property type="project" value="UniProtKB-SubCell"/>
</dbReference>
<evidence type="ECO:0000256" key="1">
    <source>
        <dbReference type="ARBA" id="ARBA00004141"/>
    </source>
</evidence>